<gene>
    <name evidence="1" type="ORF">PsorP6_008777</name>
</gene>
<evidence type="ECO:0000313" key="1">
    <source>
        <dbReference type="EMBL" id="KAI9911735.1"/>
    </source>
</evidence>
<name>A0ACC0W0M6_9STRA</name>
<protein>
    <submittedName>
        <fullName evidence="1">Uncharacterized protein</fullName>
    </submittedName>
</protein>
<sequence length="159" mass="16929">MMPAVSQEKSNANQVNEHAGFQYTNQEHSGFRGANFLQSPGRTKTFAPVYPIPKRVAKETPTYKIADATQVTDPRVAARTDFPRVHQGSVDSPAAATVMNCTESEKSLVQLLSSLNQSGTPITFPADTRSQSGNDSSQNTLLYGSNGAATKGGPQGIAQ</sequence>
<comment type="caution">
    <text evidence="1">The sequence shown here is derived from an EMBL/GenBank/DDBJ whole genome shotgun (WGS) entry which is preliminary data.</text>
</comment>
<accession>A0ACC0W0M6</accession>
<proteinExistence type="predicted"/>
<keyword evidence="2" id="KW-1185">Reference proteome</keyword>
<dbReference type="Proteomes" id="UP001163321">
    <property type="component" value="Chromosome 5"/>
</dbReference>
<reference evidence="1 2" key="1">
    <citation type="journal article" date="2022" name="bioRxiv">
        <title>The genome of the oomycete Peronosclerospora sorghi, a cosmopolitan pathogen of maize and sorghum, is inflated with dispersed pseudogenes.</title>
        <authorList>
            <person name="Fletcher K."/>
            <person name="Martin F."/>
            <person name="Isakeit T."/>
            <person name="Cavanaugh K."/>
            <person name="Magill C."/>
            <person name="Michelmore R."/>
        </authorList>
    </citation>
    <scope>NUCLEOTIDE SEQUENCE [LARGE SCALE GENOMIC DNA]</scope>
    <source>
        <strain evidence="1">P6</strain>
    </source>
</reference>
<evidence type="ECO:0000313" key="2">
    <source>
        <dbReference type="Proteomes" id="UP001163321"/>
    </source>
</evidence>
<dbReference type="EMBL" id="CM047584">
    <property type="protein sequence ID" value="KAI9911735.1"/>
    <property type="molecule type" value="Genomic_DNA"/>
</dbReference>
<organism evidence="1 2">
    <name type="scientific">Peronosclerospora sorghi</name>
    <dbReference type="NCBI Taxonomy" id="230839"/>
    <lineage>
        <taxon>Eukaryota</taxon>
        <taxon>Sar</taxon>
        <taxon>Stramenopiles</taxon>
        <taxon>Oomycota</taxon>
        <taxon>Peronosporomycetes</taxon>
        <taxon>Peronosporales</taxon>
        <taxon>Peronosporaceae</taxon>
        <taxon>Peronosclerospora</taxon>
    </lineage>
</organism>